<protein>
    <submittedName>
        <fullName evidence="3">Peptidase C56</fullName>
    </submittedName>
</protein>
<dbReference type="InterPro" id="IPR002818">
    <property type="entry name" value="DJ-1/PfpI"/>
</dbReference>
<dbReference type="Proteomes" id="UP000063699">
    <property type="component" value="Chromosome"/>
</dbReference>
<dbReference type="InterPro" id="IPR029062">
    <property type="entry name" value="Class_I_gatase-like"/>
</dbReference>
<feature type="domain" description="DJ-1/PfpI" evidence="2">
    <location>
        <begin position="8"/>
        <end position="177"/>
    </location>
</feature>
<dbReference type="RefSeq" id="WP_054290930.1">
    <property type="nucleotide sequence ID" value="NZ_CP012752.1"/>
</dbReference>
<evidence type="ECO:0000256" key="1">
    <source>
        <dbReference type="ARBA" id="ARBA00008542"/>
    </source>
</evidence>
<dbReference type="SUPFAM" id="SSF52317">
    <property type="entry name" value="Class I glutamine amidotransferase-like"/>
    <property type="match status" value="1"/>
</dbReference>
<dbReference type="PANTHER" id="PTHR42733">
    <property type="entry name" value="DJ-1 PROTEIN"/>
    <property type="match status" value="1"/>
</dbReference>
<dbReference type="AlphaFoldDB" id="A0A0N9I3E5"/>
<dbReference type="STRING" id="860235.AOZ06_20780"/>
<sequence length="187" mass="19811">MTNALTGRRVAVLAADGVEQVELVEPVKAVRAQGATTELLSIDDGSIQAMNHDVETADTFPVDKKVSEASADDYDALILPGGTTNPDKLRTDPAAVAFVKSFVESGKPVGVICHGPWTLVEADVVRGRTLTSWPSVRTDIRNAGGTVVDEEVVVDGNLTSSRNPDDLPAFCREVVTQFAQGRLHAGT</sequence>
<accession>A0A0N9I3E5</accession>
<dbReference type="NCBIfam" id="TIGR01382">
    <property type="entry name" value="PfpI"/>
    <property type="match status" value="1"/>
</dbReference>
<organism evidence="3 4">
    <name type="scientific">Kibdelosporangium phytohabitans</name>
    <dbReference type="NCBI Taxonomy" id="860235"/>
    <lineage>
        <taxon>Bacteria</taxon>
        <taxon>Bacillati</taxon>
        <taxon>Actinomycetota</taxon>
        <taxon>Actinomycetes</taxon>
        <taxon>Pseudonocardiales</taxon>
        <taxon>Pseudonocardiaceae</taxon>
        <taxon>Kibdelosporangium</taxon>
    </lineage>
</organism>
<dbReference type="InterPro" id="IPR006286">
    <property type="entry name" value="C56_PfpI-like"/>
</dbReference>
<dbReference type="EMBL" id="CP012752">
    <property type="protein sequence ID" value="ALG09026.1"/>
    <property type="molecule type" value="Genomic_DNA"/>
</dbReference>
<evidence type="ECO:0000259" key="2">
    <source>
        <dbReference type="Pfam" id="PF01965"/>
    </source>
</evidence>
<proteinExistence type="inferred from homology"/>
<evidence type="ECO:0000313" key="3">
    <source>
        <dbReference type="EMBL" id="ALG09026.1"/>
    </source>
</evidence>
<dbReference type="PANTHER" id="PTHR42733:SF12">
    <property type="entry name" value="PROTEINASE"/>
    <property type="match status" value="1"/>
</dbReference>
<dbReference type="KEGG" id="kphy:AOZ06_20780"/>
<comment type="similarity">
    <text evidence="1">Belongs to the peptidase C56 family.</text>
</comment>
<gene>
    <name evidence="3" type="ORF">AOZ06_20780</name>
</gene>
<dbReference type="Gene3D" id="3.40.50.880">
    <property type="match status" value="1"/>
</dbReference>
<evidence type="ECO:0000313" key="4">
    <source>
        <dbReference type="Proteomes" id="UP000063699"/>
    </source>
</evidence>
<dbReference type="PROSITE" id="PS51276">
    <property type="entry name" value="PEPTIDASE_C56_PFPI"/>
    <property type="match status" value="1"/>
</dbReference>
<reference evidence="3 4" key="1">
    <citation type="submission" date="2015-07" db="EMBL/GenBank/DDBJ databases">
        <title>Genome sequencing of Kibdelosporangium phytohabitans.</title>
        <authorList>
            <person name="Qin S."/>
            <person name="Xing K."/>
        </authorList>
    </citation>
    <scope>NUCLEOTIDE SEQUENCE [LARGE SCALE GENOMIC DNA]</scope>
    <source>
        <strain evidence="3 4">KLBMP1111</strain>
    </source>
</reference>
<keyword evidence="4" id="KW-1185">Reference proteome</keyword>
<name>A0A0N9I3E5_9PSEU</name>
<dbReference type="OrthoDB" id="9792284at2"/>
<dbReference type="CDD" id="cd03134">
    <property type="entry name" value="GATase1_PfpI_like"/>
    <property type="match status" value="1"/>
</dbReference>
<dbReference type="Pfam" id="PF01965">
    <property type="entry name" value="DJ-1_PfpI"/>
    <property type="match status" value="1"/>
</dbReference>